<dbReference type="AlphaFoldDB" id="U7D9L3"/>
<evidence type="ECO:0000256" key="3">
    <source>
        <dbReference type="ARBA" id="ARBA00022532"/>
    </source>
</evidence>
<dbReference type="OrthoDB" id="9800864at2"/>
<dbReference type="Gene3D" id="1.10.230.10">
    <property type="entry name" value="Cytochrome P450-Terp, domain 2"/>
    <property type="match status" value="1"/>
</dbReference>
<dbReference type="PANTHER" id="PTHR42871:SF1">
    <property type="entry name" value="CITRATE SYNTHASE"/>
    <property type="match status" value="1"/>
</dbReference>
<keyword evidence="3 9" id="KW-0816">Tricarboxylic acid cycle</keyword>
<dbReference type="FunFam" id="1.10.230.10:FF:000002">
    <property type="entry name" value="Citrate synthase"/>
    <property type="match status" value="1"/>
</dbReference>
<dbReference type="PATRIC" id="fig|1313304.3.peg.1166"/>
<dbReference type="EMBL" id="ASJR01000009">
    <property type="protein sequence ID" value="ERP31777.1"/>
    <property type="molecule type" value="Genomic_DNA"/>
</dbReference>
<dbReference type="InterPro" id="IPR010953">
    <property type="entry name" value="Citrate_synthase_typ-I"/>
</dbReference>
<dbReference type="PROSITE" id="PS00480">
    <property type="entry name" value="CITRATE_SYNTHASE"/>
    <property type="match status" value="1"/>
</dbReference>
<dbReference type="eggNOG" id="COG0372">
    <property type="taxonomic scope" value="Bacteria"/>
</dbReference>
<dbReference type="NCBIfam" id="TIGR01798">
    <property type="entry name" value="cit_synth_I"/>
    <property type="match status" value="1"/>
</dbReference>
<dbReference type="InterPro" id="IPR024176">
    <property type="entry name" value="Citrate_synthase_bac-typ"/>
</dbReference>
<dbReference type="SUPFAM" id="SSF48256">
    <property type="entry name" value="Citrate synthase"/>
    <property type="match status" value="1"/>
</dbReference>
<dbReference type="GO" id="GO:0005737">
    <property type="term" value="C:cytoplasm"/>
    <property type="evidence" value="ECO:0007669"/>
    <property type="project" value="InterPro"/>
</dbReference>
<comment type="similarity">
    <text evidence="2 7 10">Belongs to the citrate synthase family.</text>
</comment>
<evidence type="ECO:0000256" key="7">
    <source>
        <dbReference type="PIRNR" id="PIRNR001369"/>
    </source>
</evidence>
<proteinExistence type="inferred from homology"/>
<keyword evidence="12" id="KW-1185">Reference proteome</keyword>
<dbReference type="UniPathway" id="UPA00223">
    <property type="reaction ID" value="UER00717"/>
</dbReference>
<reference evidence="11 12" key="1">
    <citation type="journal article" date="2013" name="Environ. Microbiol.">
        <title>Genome analysis of Chitinivibrio alkaliphilus gen. nov., sp. nov., a novel extremely haloalkaliphilic anaerobic chitinolytic bacterium from the candidate phylum Termite Group 3.</title>
        <authorList>
            <person name="Sorokin D.Y."/>
            <person name="Gumerov V.M."/>
            <person name="Rakitin A.L."/>
            <person name="Beletsky A.V."/>
            <person name="Damste J.S."/>
            <person name="Muyzer G."/>
            <person name="Mardanov A.V."/>
            <person name="Ravin N.V."/>
        </authorList>
    </citation>
    <scope>NUCLEOTIDE SEQUENCE [LARGE SCALE GENOMIC DNA]</scope>
    <source>
        <strain evidence="11 12">ACht1</strain>
    </source>
</reference>
<dbReference type="InterPro" id="IPR036969">
    <property type="entry name" value="Citrate_synthase_sf"/>
</dbReference>
<evidence type="ECO:0000256" key="9">
    <source>
        <dbReference type="RuleBase" id="RU003370"/>
    </source>
</evidence>
<comment type="caution">
    <text evidence="11">The sequence shown here is derived from an EMBL/GenBank/DDBJ whole genome shotgun (WGS) entry which is preliminary data.</text>
</comment>
<sequence length="427" mass="48622">MKTRDTAKLTIHGKTTHLPVVNGNENQLGIDISKLYRETGAYTYDSGFSNTAAGFSNITYIDGANGTLRMRGYNLHDLVKHCSFREVAYLMVHGTLPSKNELDLFSKYLTEHSLVHEDMHHFFAGFPSDSHPMAILASMVTSLSSFYPDLNQEDSNFDITAARLISKVRTIAAFSYKKSKGQPIVYPRYDLYYCENFLHMMFGSPVRKYEIDPLHTKILDKLLILHIDHGQNCSTSAVKLIGSARANLYAAISAGICALWGPLHGGANQAVIEMFKCIRKDNNDIQKYINMAKDKSNPFRLMGFGHAVYKNYDPRARLAKELLDELFQKRNITDPLLDTARRLEDAALKDPYFQERKLYPNIDFYSGILYRAIGIPTNMLTVMFALGRLPGWIAQWKEFCDNKGRIYRPRQIYTGPGERPFVPIDQR</sequence>
<dbReference type="InterPro" id="IPR016143">
    <property type="entry name" value="Citrate_synth-like_sm_a-sub"/>
</dbReference>
<dbReference type="RefSeq" id="WP_022636696.1">
    <property type="nucleotide sequence ID" value="NZ_ASJR01000009.1"/>
</dbReference>
<evidence type="ECO:0000256" key="10">
    <source>
        <dbReference type="RuleBase" id="RU003406"/>
    </source>
</evidence>
<keyword evidence="4 7" id="KW-0808">Transferase</keyword>
<gene>
    <name evidence="11" type="ORF">CALK_1220</name>
</gene>
<dbReference type="GO" id="GO:0006099">
    <property type="term" value="P:tricarboxylic acid cycle"/>
    <property type="evidence" value="ECO:0007669"/>
    <property type="project" value="UniProtKB-UniRule"/>
</dbReference>
<dbReference type="Proteomes" id="UP000017148">
    <property type="component" value="Unassembled WGS sequence"/>
</dbReference>
<dbReference type="NCBIfam" id="NF004126">
    <property type="entry name" value="PRK05614.1"/>
    <property type="match status" value="1"/>
</dbReference>
<comment type="pathway">
    <text evidence="1 9">Carbohydrate metabolism; tricarboxylic acid cycle; isocitrate from oxaloacetate: step 1/2.</text>
</comment>
<evidence type="ECO:0000256" key="5">
    <source>
        <dbReference type="ARBA" id="ARBA00049288"/>
    </source>
</evidence>
<feature type="active site" evidence="8">
    <location>
        <position position="363"/>
    </location>
</feature>
<dbReference type="STRING" id="1313304.CALK_1220"/>
<name>U7D9L3_9BACT</name>
<accession>U7D9L3</accession>
<evidence type="ECO:0000256" key="4">
    <source>
        <dbReference type="ARBA" id="ARBA00022679"/>
    </source>
</evidence>
<comment type="catalytic activity">
    <reaction evidence="5 9">
        <text>oxaloacetate + acetyl-CoA + H2O = citrate + CoA + H(+)</text>
        <dbReference type="Rhea" id="RHEA:16845"/>
        <dbReference type="ChEBI" id="CHEBI:15377"/>
        <dbReference type="ChEBI" id="CHEBI:15378"/>
        <dbReference type="ChEBI" id="CHEBI:16452"/>
        <dbReference type="ChEBI" id="CHEBI:16947"/>
        <dbReference type="ChEBI" id="CHEBI:57287"/>
        <dbReference type="ChEBI" id="CHEBI:57288"/>
        <dbReference type="EC" id="2.3.3.16"/>
    </reaction>
</comment>
<dbReference type="PRINTS" id="PR00143">
    <property type="entry name" value="CITRTSNTHASE"/>
</dbReference>
<evidence type="ECO:0000256" key="1">
    <source>
        <dbReference type="ARBA" id="ARBA00004751"/>
    </source>
</evidence>
<dbReference type="InterPro" id="IPR002020">
    <property type="entry name" value="Citrate_synthase"/>
</dbReference>
<dbReference type="PIRSF" id="PIRSF001369">
    <property type="entry name" value="Citrate_synth"/>
    <property type="match status" value="1"/>
</dbReference>
<evidence type="ECO:0000256" key="2">
    <source>
        <dbReference type="ARBA" id="ARBA00010566"/>
    </source>
</evidence>
<organism evidence="11 12">
    <name type="scientific">Chitinivibrio alkaliphilus ACht1</name>
    <dbReference type="NCBI Taxonomy" id="1313304"/>
    <lineage>
        <taxon>Bacteria</taxon>
        <taxon>Pseudomonadati</taxon>
        <taxon>Fibrobacterota</taxon>
        <taxon>Chitinivibrionia</taxon>
        <taxon>Chitinivibrionales</taxon>
        <taxon>Chitinivibrionaceae</taxon>
        <taxon>Chitinivibrio</taxon>
    </lineage>
</organism>
<dbReference type="PANTHER" id="PTHR42871">
    <property type="entry name" value="CITRATE SYNTHASE"/>
    <property type="match status" value="1"/>
</dbReference>
<dbReference type="Gene3D" id="2.20.28.60">
    <property type="match status" value="1"/>
</dbReference>
<dbReference type="InterPro" id="IPR019810">
    <property type="entry name" value="Citrate_synthase_AS"/>
</dbReference>
<dbReference type="CDD" id="cd06114">
    <property type="entry name" value="EcCS_like"/>
    <property type="match status" value="1"/>
</dbReference>
<dbReference type="GO" id="GO:0036440">
    <property type="term" value="F:citrate synthase activity"/>
    <property type="evidence" value="ECO:0007669"/>
    <property type="project" value="UniProtKB-EC"/>
</dbReference>
<evidence type="ECO:0000256" key="6">
    <source>
        <dbReference type="NCBIfam" id="TIGR01798"/>
    </source>
</evidence>
<dbReference type="Gene3D" id="1.10.580.10">
    <property type="entry name" value="Citrate Synthase, domain 1"/>
    <property type="match status" value="1"/>
</dbReference>
<evidence type="ECO:0000313" key="12">
    <source>
        <dbReference type="Proteomes" id="UP000017148"/>
    </source>
</evidence>
<dbReference type="Pfam" id="PF00285">
    <property type="entry name" value="Citrate_synt"/>
    <property type="match status" value="1"/>
</dbReference>
<protein>
    <recommendedName>
        <fullName evidence="6 7">Citrate synthase</fullName>
    </recommendedName>
</protein>
<evidence type="ECO:0000256" key="8">
    <source>
        <dbReference type="PIRSR" id="PIRSR001369-1"/>
    </source>
</evidence>
<dbReference type="InterPro" id="IPR016142">
    <property type="entry name" value="Citrate_synth-like_lrg_a-sub"/>
</dbReference>
<feature type="active site" evidence="8">
    <location>
        <position position="306"/>
    </location>
</feature>
<evidence type="ECO:0000313" key="11">
    <source>
        <dbReference type="EMBL" id="ERP31777.1"/>
    </source>
</evidence>